<evidence type="ECO:0000256" key="1">
    <source>
        <dbReference type="SAM" id="MobiDB-lite"/>
    </source>
</evidence>
<protein>
    <submittedName>
        <fullName evidence="2">Uncharacterized protein</fullName>
    </submittedName>
</protein>
<dbReference type="RefSeq" id="WP_132599565.1">
    <property type="nucleotide sequence ID" value="NZ_SMKO01000113.1"/>
</dbReference>
<dbReference type="EMBL" id="SMKO01000113">
    <property type="protein sequence ID" value="TDC99439.1"/>
    <property type="molecule type" value="Genomic_DNA"/>
</dbReference>
<proteinExistence type="predicted"/>
<organism evidence="2 3">
    <name type="scientific">Nonomuraea deserti</name>
    <dbReference type="NCBI Taxonomy" id="1848322"/>
    <lineage>
        <taxon>Bacteria</taxon>
        <taxon>Bacillati</taxon>
        <taxon>Actinomycetota</taxon>
        <taxon>Actinomycetes</taxon>
        <taxon>Streptosporangiales</taxon>
        <taxon>Streptosporangiaceae</taxon>
        <taxon>Nonomuraea</taxon>
    </lineage>
</organism>
<sequence length="112" mass="12092">MATGWQAGFDGLQKDRFDVGEGGVTGVQHGLKAGTSNDKRQVTAYTVNKITKVDPWWPGASRSVPQSPFSHRTRALRFEVPHTRFRGQPNGSSWEPVGNPISGAGSDPTVSE</sequence>
<comment type="caution">
    <text evidence="2">The sequence shown here is derived from an EMBL/GenBank/DDBJ whole genome shotgun (WGS) entry which is preliminary data.</text>
</comment>
<keyword evidence="3" id="KW-1185">Reference proteome</keyword>
<dbReference type="Proteomes" id="UP000295258">
    <property type="component" value="Unassembled WGS sequence"/>
</dbReference>
<dbReference type="AlphaFoldDB" id="A0A4R4VI27"/>
<name>A0A4R4VI27_9ACTN</name>
<feature type="region of interest" description="Disordered" evidence="1">
    <location>
        <begin position="81"/>
        <end position="112"/>
    </location>
</feature>
<evidence type="ECO:0000313" key="2">
    <source>
        <dbReference type="EMBL" id="TDC99439.1"/>
    </source>
</evidence>
<reference evidence="2 3" key="1">
    <citation type="submission" date="2019-03" db="EMBL/GenBank/DDBJ databases">
        <title>Draft genome sequences of novel Actinobacteria.</title>
        <authorList>
            <person name="Sahin N."/>
            <person name="Ay H."/>
            <person name="Saygin H."/>
        </authorList>
    </citation>
    <scope>NUCLEOTIDE SEQUENCE [LARGE SCALE GENOMIC DNA]</scope>
    <source>
        <strain evidence="2 3">KC310</strain>
    </source>
</reference>
<gene>
    <name evidence="2" type="ORF">E1292_31735</name>
</gene>
<evidence type="ECO:0000313" key="3">
    <source>
        <dbReference type="Proteomes" id="UP000295258"/>
    </source>
</evidence>
<accession>A0A4R4VI27</accession>